<dbReference type="NCBIfam" id="NF000595">
    <property type="entry name" value="PRK00015.1-3"/>
    <property type="match status" value="1"/>
</dbReference>
<evidence type="ECO:0000256" key="16">
    <source>
        <dbReference type="RuleBase" id="RU003515"/>
    </source>
</evidence>
<proteinExistence type="inferred from homology"/>
<dbReference type="GO" id="GO:0005737">
    <property type="term" value="C:cytoplasm"/>
    <property type="evidence" value="ECO:0007669"/>
    <property type="project" value="UniProtKB-SubCell"/>
</dbReference>
<evidence type="ECO:0000256" key="1">
    <source>
        <dbReference type="ARBA" id="ARBA00000077"/>
    </source>
</evidence>
<dbReference type="FunFam" id="3.30.420.10:FF:000006">
    <property type="entry name" value="Ribonuclease HII"/>
    <property type="match status" value="1"/>
</dbReference>
<reference evidence="18 19" key="1">
    <citation type="journal article" date="2012" name="J. Bacteriol.">
        <title>Genome sequence of an alkane-degrading bacterium, Alcanivorax pacificus type strain W11-5, isolated from deep sea sediment.</title>
        <authorList>
            <person name="Lai Q."/>
            <person name="Shao Z."/>
        </authorList>
    </citation>
    <scope>NUCLEOTIDE SEQUENCE [LARGE SCALE GENOMIC DNA]</scope>
    <source>
        <strain evidence="18 19">W11-5</strain>
    </source>
</reference>
<evidence type="ECO:0000256" key="2">
    <source>
        <dbReference type="ARBA" id="ARBA00001946"/>
    </source>
</evidence>
<dbReference type="CDD" id="cd07182">
    <property type="entry name" value="RNase_HII_bacteria_HII_like"/>
    <property type="match status" value="1"/>
</dbReference>
<dbReference type="Pfam" id="PF01351">
    <property type="entry name" value="RNase_HII"/>
    <property type="match status" value="1"/>
</dbReference>
<evidence type="ECO:0000256" key="5">
    <source>
        <dbReference type="ARBA" id="ARBA00007383"/>
    </source>
</evidence>
<dbReference type="PANTHER" id="PTHR10954">
    <property type="entry name" value="RIBONUCLEASE H2 SUBUNIT A"/>
    <property type="match status" value="1"/>
</dbReference>
<feature type="domain" description="RNase H type-2" evidence="17">
    <location>
        <begin position="25"/>
        <end position="214"/>
    </location>
</feature>
<comment type="function">
    <text evidence="3 14 16">Endonuclease that specifically degrades the RNA of RNA-DNA hybrids.</text>
</comment>
<evidence type="ECO:0000259" key="17">
    <source>
        <dbReference type="PROSITE" id="PS51975"/>
    </source>
</evidence>
<evidence type="ECO:0000256" key="6">
    <source>
        <dbReference type="ARBA" id="ARBA00012180"/>
    </source>
</evidence>
<dbReference type="GO" id="GO:0004523">
    <property type="term" value="F:RNA-DNA hybrid ribonuclease activity"/>
    <property type="evidence" value="ECO:0007669"/>
    <property type="project" value="UniProtKB-UniRule"/>
</dbReference>
<accession>A0A0B4XQV2</accession>
<dbReference type="GO" id="GO:0043137">
    <property type="term" value="P:DNA replication, removal of RNA primer"/>
    <property type="evidence" value="ECO:0007669"/>
    <property type="project" value="TreeGrafter"/>
</dbReference>
<evidence type="ECO:0000256" key="7">
    <source>
        <dbReference type="ARBA" id="ARBA00019179"/>
    </source>
</evidence>
<dbReference type="STRING" id="391936.S7S_12030"/>
<keyword evidence="19" id="KW-1185">Reference proteome</keyword>
<keyword evidence="12 14" id="KW-0378">Hydrolase</keyword>
<dbReference type="GO" id="GO:0030145">
    <property type="term" value="F:manganese ion binding"/>
    <property type="evidence" value="ECO:0007669"/>
    <property type="project" value="UniProtKB-UniRule"/>
</dbReference>
<dbReference type="InterPro" id="IPR012337">
    <property type="entry name" value="RNaseH-like_sf"/>
</dbReference>
<keyword evidence="10 14" id="KW-0479">Metal-binding</keyword>
<evidence type="ECO:0000256" key="15">
    <source>
        <dbReference type="PROSITE-ProRule" id="PRU01319"/>
    </source>
</evidence>
<comment type="cofactor">
    <cofactor evidence="14 15">
        <name>Mn(2+)</name>
        <dbReference type="ChEBI" id="CHEBI:29035"/>
    </cofactor>
    <cofactor evidence="14 15">
        <name>Mg(2+)</name>
        <dbReference type="ChEBI" id="CHEBI:18420"/>
    </cofactor>
    <text evidence="14 15">Manganese or magnesium. Binds 1 divalent metal ion per monomer in the absence of substrate. May bind a second metal ion after substrate binding.</text>
</comment>
<protein>
    <recommendedName>
        <fullName evidence="7 14">Ribonuclease HII</fullName>
        <shortName evidence="14">RNase HII</shortName>
        <ecNumber evidence="6 14">3.1.26.4</ecNumber>
    </recommendedName>
</protein>
<dbReference type="InterPro" id="IPR001352">
    <property type="entry name" value="RNase_HII/HIII"/>
</dbReference>
<dbReference type="RefSeq" id="WP_420795637.1">
    <property type="nucleotide sequence ID" value="NZ_CP004387.1"/>
</dbReference>
<dbReference type="GO" id="GO:0032299">
    <property type="term" value="C:ribonuclease H2 complex"/>
    <property type="evidence" value="ECO:0007669"/>
    <property type="project" value="TreeGrafter"/>
</dbReference>
<sequence length="223" mass="24193">MTRPFAEYPTMLPWQPSRFAWRAGMLLAGVDEVGRGPLVGAVVTAAVILDPAQPIAGLADSKKLTERRREALAEQIREQALCWSLGRAEPDEIDRLNIYQATMLAMQRAVAGLSQAAHAVLVDGNRSPDFGLPSEPVVKGDGLIPAISAASILAKVARDAEMVALHARYPQYGFDRHKGYPTPVHLAALEAHGPLPEHRRSFAPVARLADREPVGRRTSDVGR</sequence>
<comment type="similarity">
    <text evidence="5 14 16">Belongs to the RNase HII family.</text>
</comment>
<feature type="binding site" evidence="14 15">
    <location>
        <position position="32"/>
    </location>
    <ligand>
        <name>a divalent metal cation</name>
        <dbReference type="ChEBI" id="CHEBI:60240"/>
    </ligand>
</feature>
<name>A0A0B4XQV2_9GAMM</name>
<dbReference type="EC" id="3.1.26.4" evidence="6 14"/>
<keyword evidence="8 14" id="KW-0963">Cytoplasm</keyword>
<dbReference type="Gene3D" id="3.30.420.10">
    <property type="entry name" value="Ribonuclease H-like superfamily/Ribonuclease H"/>
    <property type="match status" value="1"/>
</dbReference>
<evidence type="ECO:0000256" key="14">
    <source>
        <dbReference type="HAMAP-Rule" id="MF_00052"/>
    </source>
</evidence>
<dbReference type="HAMAP" id="MF_00052_B">
    <property type="entry name" value="RNase_HII_B"/>
    <property type="match status" value="1"/>
</dbReference>
<feature type="binding site" evidence="14 15">
    <location>
        <position position="123"/>
    </location>
    <ligand>
        <name>a divalent metal cation</name>
        <dbReference type="ChEBI" id="CHEBI:60240"/>
    </ligand>
</feature>
<evidence type="ECO:0000256" key="3">
    <source>
        <dbReference type="ARBA" id="ARBA00004065"/>
    </source>
</evidence>
<dbReference type="KEGG" id="apac:S7S_12030"/>
<comment type="subcellular location">
    <subcellularLocation>
        <location evidence="4 14">Cytoplasm</location>
    </subcellularLocation>
</comment>
<comment type="cofactor">
    <cofactor evidence="2">
        <name>Mg(2+)</name>
        <dbReference type="ChEBI" id="CHEBI:18420"/>
    </cofactor>
</comment>
<dbReference type="AlphaFoldDB" id="A0A0B4XQV2"/>
<dbReference type="NCBIfam" id="NF000596">
    <property type="entry name" value="PRK00015.1-4"/>
    <property type="match status" value="1"/>
</dbReference>
<dbReference type="SUPFAM" id="SSF53098">
    <property type="entry name" value="Ribonuclease H-like"/>
    <property type="match status" value="1"/>
</dbReference>
<evidence type="ECO:0000313" key="19">
    <source>
        <dbReference type="Proteomes" id="UP000006764"/>
    </source>
</evidence>
<dbReference type="Proteomes" id="UP000006764">
    <property type="component" value="Chromosome"/>
</dbReference>
<comment type="catalytic activity">
    <reaction evidence="1 14 15 16">
        <text>Endonucleolytic cleavage to 5'-phosphomonoester.</text>
        <dbReference type="EC" id="3.1.26.4"/>
    </reaction>
</comment>
<dbReference type="GO" id="GO:0006298">
    <property type="term" value="P:mismatch repair"/>
    <property type="evidence" value="ECO:0007669"/>
    <property type="project" value="TreeGrafter"/>
</dbReference>
<keyword evidence="11 14" id="KW-0255">Endonuclease</keyword>
<organism evidence="18 19">
    <name type="scientific">Isoalcanivorax pacificus W11-5</name>
    <dbReference type="NCBI Taxonomy" id="391936"/>
    <lineage>
        <taxon>Bacteria</taxon>
        <taxon>Pseudomonadati</taxon>
        <taxon>Pseudomonadota</taxon>
        <taxon>Gammaproteobacteria</taxon>
        <taxon>Oceanospirillales</taxon>
        <taxon>Alcanivoracaceae</taxon>
        <taxon>Isoalcanivorax</taxon>
    </lineage>
</organism>
<evidence type="ECO:0000256" key="11">
    <source>
        <dbReference type="ARBA" id="ARBA00022759"/>
    </source>
</evidence>
<evidence type="ECO:0000256" key="12">
    <source>
        <dbReference type="ARBA" id="ARBA00022801"/>
    </source>
</evidence>
<dbReference type="InterPro" id="IPR024567">
    <property type="entry name" value="RNase_HII/HIII_dom"/>
</dbReference>
<evidence type="ECO:0000313" key="18">
    <source>
        <dbReference type="EMBL" id="AJD48818.1"/>
    </source>
</evidence>
<evidence type="ECO:0000256" key="4">
    <source>
        <dbReference type="ARBA" id="ARBA00004496"/>
    </source>
</evidence>
<dbReference type="HOGENOM" id="CLU_036532_3_2_6"/>
<feature type="binding site" evidence="14 15">
    <location>
        <position position="31"/>
    </location>
    <ligand>
        <name>a divalent metal cation</name>
        <dbReference type="ChEBI" id="CHEBI:60240"/>
    </ligand>
</feature>
<evidence type="ECO:0000256" key="10">
    <source>
        <dbReference type="ARBA" id="ARBA00022723"/>
    </source>
</evidence>
<dbReference type="EMBL" id="CP004387">
    <property type="protein sequence ID" value="AJD48818.1"/>
    <property type="molecule type" value="Genomic_DNA"/>
</dbReference>
<evidence type="ECO:0000256" key="13">
    <source>
        <dbReference type="ARBA" id="ARBA00023211"/>
    </source>
</evidence>
<dbReference type="InterPro" id="IPR022898">
    <property type="entry name" value="RNase_HII"/>
</dbReference>
<dbReference type="PROSITE" id="PS51975">
    <property type="entry name" value="RNASE_H_2"/>
    <property type="match status" value="1"/>
</dbReference>
<keyword evidence="9 14" id="KW-0540">Nuclease</keyword>
<dbReference type="PANTHER" id="PTHR10954:SF18">
    <property type="entry name" value="RIBONUCLEASE HII"/>
    <property type="match status" value="1"/>
</dbReference>
<dbReference type="GO" id="GO:0003723">
    <property type="term" value="F:RNA binding"/>
    <property type="evidence" value="ECO:0007669"/>
    <property type="project" value="UniProtKB-UniRule"/>
</dbReference>
<dbReference type="InterPro" id="IPR036397">
    <property type="entry name" value="RNaseH_sf"/>
</dbReference>
<gene>
    <name evidence="14" type="primary">rnhB</name>
    <name evidence="18" type="ORF">S7S_12030</name>
</gene>
<keyword evidence="13 14" id="KW-0464">Manganese</keyword>
<evidence type="ECO:0000256" key="8">
    <source>
        <dbReference type="ARBA" id="ARBA00022490"/>
    </source>
</evidence>
<evidence type="ECO:0000256" key="9">
    <source>
        <dbReference type="ARBA" id="ARBA00022722"/>
    </source>
</evidence>